<dbReference type="PANTHER" id="PTHR48006:SF92">
    <property type="entry name" value="LRR RECEPTOR-LIKE SERINE_THREONINE-PROTEIN KINASE GSO1"/>
    <property type="match status" value="1"/>
</dbReference>
<keyword evidence="6" id="KW-1185">Reference proteome</keyword>
<dbReference type="InterPro" id="IPR000719">
    <property type="entry name" value="Prot_kinase_dom"/>
</dbReference>
<proteinExistence type="predicted"/>
<organism evidence="5 6">
    <name type="scientific">Batrachochytrium salamandrivorans</name>
    <dbReference type="NCBI Taxonomy" id="1357716"/>
    <lineage>
        <taxon>Eukaryota</taxon>
        <taxon>Fungi</taxon>
        <taxon>Fungi incertae sedis</taxon>
        <taxon>Chytridiomycota</taxon>
        <taxon>Chytridiomycota incertae sedis</taxon>
        <taxon>Chytridiomycetes</taxon>
        <taxon>Rhizophydiales</taxon>
        <taxon>Rhizophydiales incertae sedis</taxon>
        <taxon>Batrachochytrium</taxon>
    </lineage>
</organism>
<dbReference type="PROSITE" id="PS50011">
    <property type="entry name" value="PROTEIN_KINASE_DOM"/>
    <property type="match status" value="1"/>
</dbReference>
<dbReference type="SUPFAM" id="SSF56112">
    <property type="entry name" value="Protein kinase-like (PK-like)"/>
    <property type="match status" value="1"/>
</dbReference>
<comment type="caution">
    <text evidence="5">The sequence shown here is derived from an EMBL/GenBank/DDBJ whole genome shotgun (WGS) entry which is preliminary data.</text>
</comment>
<feature type="region of interest" description="Disordered" evidence="3">
    <location>
        <begin position="297"/>
        <end position="332"/>
    </location>
</feature>
<feature type="region of interest" description="Disordered" evidence="3">
    <location>
        <begin position="1"/>
        <end position="63"/>
    </location>
</feature>
<reference evidence="5 6" key="1">
    <citation type="submission" date="2021-02" db="EMBL/GenBank/DDBJ databases">
        <title>Variation within the Batrachochytrium salamandrivorans European outbreak.</title>
        <authorList>
            <person name="Kelly M."/>
            <person name="Pasmans F."/>
            <person name="Shea T.P."/>
            <person name="Munoz J.F."/>
            <person name="Carranza S."/>
            <person name="Cuomo C.A."/>
            <person name="Martel A."/>
        </authorList>
    </citation>
    <scope>NUCLEOTIDE SEQUENCE [LARGE SCALE GENOMIC DNA]</scope>
    <source>
        <strain evidence="5 6">AMFP18/2</strain>
    </source>
</reference>
<gene>
    <name evidence="5" type="ORF">BASA50_009775</name>
</gene>
<name>A0ABQ8F0B5_9FUNG</name>
<dbReference type="InterPro" id="IPR001611">
    <property type="entry name" value="Leu-rich_rpt"/>
</dbReference>
<evidence type="ECO:0000313" key="6">
    <source>
        <dbReference type="Proteomes" id="UP001648503"/>
    </source>
</evidence>
<keyword evidence="2" id="KW-0677">Repeat</keyword>
<evidence type="ECO:0000256" key="3">
    <source>
        <dbReference type="SAM" id="MobiDB-lite"/>
    </source>
</evidence>
<dbReference type="PANTHER" id="PTHR48006">
    <property type="entry name" value="LEUCINE-RICH REPEAT-CONTAINING PROTEIN DDB_G0281931-RELATED"/>
    <property type="match status" value="1"/>
</dbReference>
<dbReference type="Gene3D" id="3.80.10.10">
    <property type="entry name" value="Ribonuclease Inhibitor"/>
    <property type="match status" value="3"/>
</dbReference>
<dbReference type="InterPro" id="IPR051824">
    <property type="entry name" value="LRR_Rcpt-Like_S/T_Kinase"/>
</dbReference>
<dbReference type="Pfam" id="PF07714">
    <property type="entry name" value="PK_Tyr_Ser-Thr"/>
    <property type="match status" value="1"/>
</dbReference>
<dbReference type="Gene3D" id="1.10.510.10">
    <property type="entry name" value="Transferase(Phosphotransferase) domain 1"/>
    <property type="match status" value="1"/>
</dbReference>
<feature type="compositionally biased region" description="Low complexity" evidence="3">
    <location>
        <begin position="320"/>
        <end position="329"/>
    </location>
</feature>
<evidence type="ECO:0000313" key="5">
    <source>
        <dbReference type="EMBL" id="KAH6589805.1"/>
    </source>
</evidence>
<dbReference type="Proteomes" id="UP001648503">
    <property type="component" value="Unassembled WGS sequence"/>
</dbReference>
<accession>A0ABQ8F0B5</accession>
<dbReference type="InterPro" id="IPR003591">
    <property type="entry name" value="Leu-rich_rpt_typical-subtyp"/>
</dbReference>
<evidence type="ECO:0000256" key="1">
    <source>
        <dbReference type="ARBA" id="ARBA00022614"/>
    </source>
</evidence>
<evidence type="ECO:0000259" key="4">
    <source>
        <dbReference type="PROSITE" id="PS50011"/>
    </source>
</evidence>
<dbReference type="Pfam" id="PF00560">
    <property type="entry name" value="LRR_1"/>
    <property type="match status" value="2"/>
</dbReference>
<feature type="compositionally biased region" description="Polar residues" evidence="3">
    <location>
        <begin position="382"/>
        <end position="396"/>
    </location>
</feature>
<dbReference type="SUPFAM" id="SSF52058">
    <property type="entry name" value="L domain-like"/>
    <property type="match status" value="1"/>
</dbReference>
<dbReference type="InterPro" id="IPR055414">
    <property type="entry name" value="LRR_R13L4/SHOC2-like"/>
</dbReference>
<protein>
    <recommendedName>
        <fullName evidence="4">Protein kinase domain-containing protein</fullName>
    </recommendedName>
</protein>
<dbReference type="EMBL" id="JAFCIX010000439">
    <property type="protein sequence ID" value="KAH6589805.1"/>
    <property type="molecule type" value="Genomic_DNA"/>
</dbReference>
<dbReference type="Pfam" id="PF23598">
    <property type="entry name" value="LRR_14"/>
    <property type="match status" value="1"/>
</dbReference>
<keyword evidence="1" id="KW-0433">Leucine-rich repeat</keyword>
<feature type="domain" description="Protein kinase" evidence="4">
    <location>
        <begin position="740"/>
        <end position="1033"/>
    </location>
</feature>
<feature type="region of interest" description="Disordered" evidence="3">
    <location>
        <begin position="376"/>
        <end position="399"/>
    </location>
</feature>
<evidence type="ECO:0000256" key="2">
    <source>
        <dbReference type="ARBA" id="ARBA00022737"/>
    </source>
</evidence>
<feature type="compositionally biased region" description="Low complexity" evidence="3">
    <location>
        <begin position="20"/>
        <end position="36"/>
    </location>
</feature>
<dbReference type="InterPro" id="IPR011009">
    <property type="entry name" value="Kinase-like_dom_sf"/>
</dbReference>
<dbReference type="SMART" id="SM00369">
    <property type="entry name" value="LRR_TYP"/>
    <property type="match status" value="6"/>
</dbReference>
<sequence length="1401" mass="153729">MADRSHWTQLPGEHISPLHTTVGTTGATGVTGTTGTNITAPIDPTSTPPPSVATTTTNSTHHIDSTGLAIPQTVSTFSVPSTNPTGLNESTSSIIWPITEALTATGASFYTSASSNSIATKTRSTLGNNNGTTTHTLSPTTMRATHYTTHTSLPMRNTNTTSAIVEYQDGQSSRMIFNNEPQAQIERFARIDAVEEAESHPTTQVSHIQSWAVDSSINRSIQNYRTDNMQVYNTEHHPAHSSNWAHLHVTGASMHSSEEIDCHAMSDPDTTTGMDTIIADTTSTTSEPAISTVVGNEGFVGTSGDGNDVSTPPTRFRPQGGSVSVLGRSSRARMRATALPRMNRAGGVERGVRPHRGMYHESQASDRMYRSIDRRRLRGPSHSASSRAGVTTTMSEGESDYIRSDHQHIQYRDNIMASARTGNSGSSSSINTPPVTGYNYDSVYNKGHRHYHDDDRTGGSDNNGRDHWASAERMHQPHTGQDLPPMQAIPINTAMTVEDTTAIEAPTSAVPIRTRMHHRLAASTKASGSSNNLVHTRYSSTPDLHFIQSDAIWSNQSALHALYHKSRYVLSIVADALMRQQQQSIPQHPQRAIDASIHTFTTNNEASGLDIHELDIKLHEIAARIKQLIQKHADKIPLRQFLQYASTVRYILYYDDQITRLAKKLQPPTALLDQYNIKSSLDRDEVTHIQQLYHIKNILEIQTQCIETLVDIEQALQTRLEEFPESARSEIESFLISTRYGIIRRIGRSLAPSRPWSVHPDDIDYVYTSTPPTFVSATLVQYETQLGTPNRGVWANQEVAIQHFQNITAQSALNTITAELDQTFAMMHHPNIVPTLCACLNSDRPFIVMPLMRTHIAAFLKGFPMTDFSTRVGFVTGILRGLSYLHDRAVPIVHGDIRCGTILYGFDGVVAISDVGLSRTIALSSSTTRQNQTSQRVVRWIAPERLHSNYQPHTTSDMFSFGFTAYEILCGREPFNSNNMNADAVQEYVQRGMRPSRPAIFPDRLWRVVSEAWQGDLRLRPTAINATGILETLDRNGGMSPSVRVDVGTTHAHRPSPVAMSIHSMLSEGSSDNLVVSEAISDSIYATMYNTAPMASSPKLGLTLNSGAATTTVTTTVTTTATTAALHRHGVSGPISNEPRFMSDLATLVKSFPEWTTQIGISDKTILTKQHKLYITTNSAGKITKLRLGAKMIQGVISPHLANLSRLRVLRLGNNGICGQIPPSLGSLSNLCELDLYKNNLSGSIPPEIGNLTKLTELSLYQNDLCGEIPPELGRLANLIELNLSINNLSGPIPKEIGALTRLGKLNLYNNQLSGRIPYLGRLTSLTRLGLYENRLSGEFPIGVCLLVNLTKLNLYSNQLAGPLPKEIGGLINLTELKINYNQFTGNIPPEIGNLSRLSVL</sequence>
<dbReference type="InterPro" id="IPR001245">
    <property type="entry name" value="Ser-Thr/Tyr_kinase_cat_dom"/>
</dbReference>
<dbReference type="InterPro" id="IPR032675">
    <property type="entry name" value="LRR_dom_sf"/>
</dbReference>